<evidence type="ECO:0000313" key="7">
    <source>
        <dbReference type="EMBL" id="KAJ8600451.1"/>
    </source>
</evidence>
<feature type="transmembrane region" description="Helical" evidence="6">
    <location>
        <begin position="133"/>
        <end position="151"/>
    </location>
</feature>
<feature type="transmembrane region" description="Helical" evidence="6">
    <location>
        <begin position="39"/>
        <end position="56"/>
    </location>
</feature>
<evidence type="ECO:0000313" key="8">
    <source>
        <dbReference type="Proteomes" id="UP001230188"/>
    </source>
</evidence>
<dbReference type="PANTHER" id="PTHR10924:SF27">
    <property type="entry name" value="SOLUTE CARRIER FAMILY 49 MEMBER 4"/>
    <property type="match status" value="1"/>
</dbReference>
<dbReference type="Gene3D" id="1.20.1250.20">
    <property type="entry name" value="MFS general substrate transporter like domains"/>
    <property type="match status" value="1"/>
</dbReference>
<evidence type="ECO:0000256" key="4">
    <source>
        <dbReference type="ARBA" id="ARBA00023136"/>
    </source>
</evidence>
<comment type="caution">
    <text evidence="7">The sequence shown here is derived from an EMBL/GenBank/DDBJ whole genome shotgun (WGS) entry which is preliminary data.</text>
</comment>
<dbReference type="GO" id="GO:0016020">
    <property type="term" value="C:membrane"/>
    <property type="evidence" value="ECO:0007669"/>
    <property type="project" value="UniProtKB-SubCell"/>
</dbReference>
<dbReference type="AlphaFoldDB" id="A0AAD7XJB4"/>
<dbReference type="SUPFAM" id="SSF103473">
    <property type="entry name" value="MFS general substrate transporter"/>
    <property type="match status" value="1"/>
</dbReference>
<feature type="compositionally biased region" description="Low complexity" evidence="5">
    <location>
        <begin position="431"/>
        <end position="443"/>
    </location>
</feature>
<feature type="transmembrane region" description="Helical" evidence="6">
    <location>
        <begin position="68"/>
        <end position="88"/>
    </location>
</feature>
<keyword evidence="4 6" id="KW-0472">Membrane</keyword>
<feature type="compositionally biased region" description="Basic and acidic residues" evidence="5">
    <location>
        <begin position="404"/>
        <end position="430"/>
    </location>
</feature>
<dbReference type="InterPro" id="IPR049680">
    <property type="entry name" value="FLVCR1-2_SLC49-like"/>
</dbReference>
<dbReference type="EMBL" id="JAQMWT010000523">
    <property type="protein sequence ID" value="KAJ8600451.1"/>
    <property type="molecule type" value="Genomic_DNA"/>
</dbReference>
<dbReference type="Proteomes" id="UP001230188">
    <property type="component" value="Unassembled WGS sequence"/>
</dbReference>
<dbReference type="InterPro" id="IPR011701">
    <property type="entry name" value="MFS"/>
</dbReference>
<feature type="transmembrane region" description="Helical" evidence="6">
    <location>
        <begin position="94"/>
        <end position="112"/>
    </location>
</feature>
<feature type="transmembrane region" description="Helical" evidence="6">
    <location>
        <begin position="360"/>
        <end position="381"/>
    </location>
</feature>
<dbReference type="PANTHER" id="PTHR10924">
    <property type="entry name" value="MAJOR FACILITATOR SUPERFAMILY PROTEIN-RELATED"/>
    <property type="match status" value="1"/>
</dbReference>
<gene>
    <name evidence="7" type="ORF">CTAYLR_001437</name>
</gene>
<accession>A0AAD7XJB4</accession>
<evidence type="ECO:0000256" key="3">
    <source>
        <dbReference type="ARBA" id="ARBA00022989"/>
    </source>
</evidence>
<evidence type="ECO:0000256" key="1">
    <source>
        <dbReference type="ARBA" id="ARBA00004141"/>
    </source>
</evidence>
<proteinExistence type="predicted"/>
<dbReference type="InterPro" id="IPR036259">
    <property type="entry name" value="MFS_trans_sf"/>
</dbReference>
<feature type="transmembrane region" description="Helical" evidence="6">
    <location>
        <begin position="163"/>
        <end position="183"/>
    </location>
</feature>
<evidence type="ECO:0000256" key="2">
    <source>
        <dbReference type="ARBA" id="ARBA00022692"/>
    </source>
</evidence>
<dbReference type="Pfam" id="PF07690">
    <property type="entry name" value="MFS_1"/>
    <property type="match status" value="1"/>
</dbReference>
<feature type="transmembrane region" description="Helical" evidence="6">
    <location>
        <begin position="275"/>
        <end position="294"/>
    </location>
</feature>
<organism evidence="7 8">
    <name type="scientific">Chrysophaeum taylorii</name>
    <dbReference type="NCBI Taxonomy" id="2483200"/>
    <lineage>
        <taxon>Eukaryota</taxon>
        <taxon>Sar</taxon>
        <taxon>Stramenopiles</taxon>
        <taxon>Ochrophyta</taxon>
        <taxon>Pelagophyceae</taxon>
        <taxon>Pelagomonadales</taxon>
        <taxon>Pelagomonadaceae</taxon>
        <taxon>Chrysophaeum</taxon>
    </lineage>
</organism>
<protein>
    <submittedName>
        <fullName evidence="7">Uncharacterized protein</fullName>
    </submittedName>
</protein>
<feature type="region of interest" description="Disordered" evidence="5">
    <location>
        <begin position="403"/>
        <end position="443"/>
    </location>
</feature>
<keyword evidence="3 6" id="KW-1133">Transmembrane helix</keyword>
<feature type="transmembrane region" description="Helical" evidence="6">
    <location>
        <begin position="209"/>
        <end position="229"/>
    </location>
</feature>
<evidence type="ECO:0000256" key="5">
    <source>
        <dbReference type="SAM" id="MobiDB-lite"/>
    </source>
</evidence>
<reference evidence="7" key="1">
    <citation type="submission" date="2023-01" db="EMBL/GenBank/DDBJ databases">
        <title>Metagenome sequencing of chrysophaentin producing Chrysophaeum taylorii.</title>
        <authorList>
            <person name="Davison J."/>
            <person name="Bewley C."/>
        </authorList>
    </citation>
    <scope>NUCLEOTIDE SEQUENCE</scope>
    <source>
        <strain evidence="7">NIES-1699</strain>
    </source>
</reference>
<evidence type="ECO:0000256" key="6">
    <source>
        <dbReference type="SAM" id="Phobius"/>
    </source>
</evidence>
<feature type="transmembrane region" description="Helical" evidence="6">
    <location>
        <begin position="241"/>
        <end position="263"/>
    </location>
</feature>
<sequence length="443" mass="45812">MLGVLSWASCAECMGWICFSACDPRDVKEYFGSAVPNDAMIDLLLNLGAIVGVVVGPVQMRIGRLRRLVVGGAFLVMAGAVLRCAAGACRHGPPKLVGAMLIVAQSLNAAAGPALMATSSKLACAWFPERERFLATSVALTANNLGVVLLYPVAPALARRGVGVYLGLLALVAAPPCFASPWFRDAPLFPPSAAAVAQRRRLSSSWGSYAAALASSGLVTGAASAWQGALQVTLREPAGTVGWIGFANAAAGVAGSIGVACVLRQTAKDAARFKPPLVWLLLGTAACATAWSVVTLPRTGLYALSAALGLAQGGTDPIFYELGAELVPATETTTAGLLVLVDNITEIVLLALPPTLLARAISPAFAAIAACSAILVHALVVEAHCRPADTDRDALLSPPGLLLRVDDDDHDYDKDRRDAPPSYRIDDDGGSRISPSSSQPSRV</sequence>
<keyword evidence="8" id="KW-1185">Reference proteome</keyword>
<comment type="subcellular location">
    <subcellularLocation>
        <location evidence="1">Membrane</location>
        <topology evidence="1">Multi-pass membrane protein</topology>
    </subcellularLocation>
</comment>
<dbReference type="GO" id="GO:0022857">
    <property type="term" value="F:transmembrane transporter activity"/>
    <property type="evidence" value="ECO:0007669"/>
    <property type="project" value="InterPro"/>
</dbReference>
<name>A0AAD7XJB4_9STRA</name>
<keyword evidence="2 6" id="KW-0812">Transmembrane</keyword>